<dbReference type="PANTHER" id="PTHR43791:SF32">
    <property type="entry name" value="MAJOR FACILITATOR SUPERFAMILY (MFS) PROFILE DOMAIN-CONTAINING PROTEIN"/>
    <property type="match status" value="1"/>
</dbReference>
<proteinExistence type="predicted"/>
<dbReference type="GO" id="GO:0016020">
    <property type="term" value="C:membrane"/>
    <property type="evidence" value="ECO:0007669"/>
    <property type="project" value="UniProtKB-SubCell"/>
</dbReference>
<protein>
    <recommendedName>
        <fullName evidence="7">Major facilitator superfamily (MFS) profile domain-containing protein</fullName>
    </recommendedName>
</protein>
<comment type="caution">
    <text evidence="8">The sequence shown here is derived from an EMBL/GenBank/DDBJ whole genome shotgun (WGS) entry which is preliminary data.</text>
</comment>
<dbReference type="Pfam" id="PF07690">
    <property type="entry name" value="MFS_1"/>
    <property type="match status" value="1"/>
</dbReference>
<name>K9FQS0_PEND2</name>
<keyword evidence="2" id="KW-0813">Transport</keyword>
<feature type="transmembrane region" description="Helical" evidence="6">
    <location>
        <begin position="113"/>
        <end position="132"/>
    </location>
</feature>
<dbReference type="HOGENOM" id="CLU_001265_0_1_1"/>
<evidence type="ECO:0000256" key="1">
    <source>
        <dbReference type="ARBA" id="ARBA00004141"/>
    </source>
</evidence>
<dbReference type="InterPro" id="IPR036259">
    <property type="entry name" value="MFS_trans_sf"/>
</dbReference>
<keyword evidence="9" id="KW-1185">Reference proteome</keyword>
<comment type="subcellular location">
    <subcellularLocation>
        <location evidence="1">Membrane</location>
        <topology evidence="1">Multi-pass membrane protein</topology>
    </subcellularLocation>
</comment>
<dbReference type="InterPro" id="IPR020846">
    <property type="entry name" value="MFS_dom"/>
</dbReference>
<dbReference type="SUPFAM" id="SSF103473">
    <property type="entry name" value="MFS general substrate transporter"/>
    <property type="match status" value="1"/>
</dbReference>
<feature type="transmembrane region" description="Helical" evidence="6">
    <location>
        <begin position="208"/>
        <end position="228"/>
    </location>
</feature>
<evidence type="ECO:0000313" key="8">
    <source>
        <dbReference type="EMBL" id="EKV11524.1"/>
    </source>
</evidence>
<feature type="transmembrane region" description="Helical" evidence="6">
    <location>
        <begin position="287"/>
        <end position="304"/>
    </location>
</feature>
<feature type="domain" description="Major facilitator superfamily (MFS) profile" evidence="7">
    <location>
        <begin position="47"/>
        <end position="489"/>
    </location>
</feature>
<dbReference type="InterPro" id="IPR011701">
    <property type="entry name" value="MFS"/>
</dbReference>
<evidence type="ECO:0000256" key="5">
    <source>
        <dbReference type="ARBA" id="ARBA00023136"/>
    </source>
</evidence>
<dbReference type="PROSITE" id="PS50850">
    <property type="entry name" value="MFS"/>
    <property type="match status" value="1"/>
</dbReference>
<evidence type="ECO:0000256" key="2">
    <source>
        <dbReference type="ARBA" id="ARBA00022448"/>
    </source>
</evidence>
<dbReference type="EMBL" id="AKCT01000203">
    <property type="protein sequence ID" value="EKV11524.1"/>
    <property type="molecule type" value="Genomic_DNA"/>
</dbReference>
<dbReference type="OMA" id="WSYFTPR"/>
<evidence type="ECO:0000313" key="9">
    <source>
        <dbReference type="Proteomes" id="UP000009882"/>
    </source>
</evidence>
<dbReference type="Gene3D" id="1.20.1250.20">
    <property type="entry name" value="MFS general substrate transporter like domains"/>
    <property type="match status" value="1"/>
</dbReference>
<dbReference type="AlphaFoldDB" id="K9FQS0"/>
<evidence type="ECO:0000256" key="3">
    <source>
        <dbReference type="ARBA" id="ARBA00022692"/>
    </source>
</evidence>
<dbReference type="eggNOG" id="KOG2533">
    <property type="taxonomic scope" value="Eukaryota"/>
</dbReference>
<accession>K9FQS0</accession>
<dbReference type="PANTHER" id="PTHR43791">
    <property type="entry name" value="PERMEASE-RELATED"/>
    <property type="match status" value="1"/>
</dbReference>
<feature type="transmembrane region" description="Helical" evidence="6">
    <location>
        <begin position="463"/>
        <end position="486"/>
    </location>
</feature>
<evidence type="ECO:0000256" key="6">
    <source>
        <dbReference type="SAM" id="Phobius"/>
    </source>
</evidence>
<reference evidence="9" key="1">
    <citation type="journal article" date="2012" name="BMC Genomics">
        <title>Genome sequence of the necrotrophic fungus Penicillium digitatum, the main postharvest pathogen of citrus.</title>
        <authorList>
            <person name="Marcet-Houben M."/>
            <person name="Ballester A.-R."/>
            <person name="de la Fuente B."/>
            <person name="Harries E."/>
            <person name="Marcos J.F."/>
            <person name="Gonzalez-Candelas L."/>
            <person name="Gabaldon T."/>
        </authorList>
    </citation>
    <scope>NUCLEOTIDE SEQUENCE [LARGE SCALE GENOMIC DNA]</scope>
    <source>
        <strain evidence="9">PHI26 / CECT 20796</strain>
    </source>
</reference>
<evidence type="ECO:0000259" key="7">
    <source>
        <dbReference type="PROSITE" id="PS50850"/>
    </source>
</evidence>
<gene>
    <name evidence="8" type="ORF">PDIG_49670</name>
</gene>
<feature type="transmembrane region" description="Helical" evidence="6">
    <location>
        <begin position="430"/>
        <end position="451"/>
    </location>
</feature>
<evidence type="ECO:0000256" key="4">
    <source>
        <dbReference type="ARBA" id="ARBA00022989"/>
    </source>
</evidence>
<dbReference type="Proteomes" id="UP000009882">
    <property type="component" value="Unassembled WGS sequence"/>
</dbReference>
<organism evidence="8 9">
    <name type="scientific">Penicillium digitatum (strain PHI26 / CECT 20796)</name>
    <name type="common">Green mold</name>
    <dbReference type="NCBI Taxonomy" id="1170229"/>
    <lineage>
        <taxon>Eukaryota</taxon>
        <taxon>Fungi</taxon>
        <taxon>Dikarya</taxon>
        <taxon>Ascomycota</taxon>
        <taxon>Pezizomycotina</taxon>
        <taxon>Eurotiomycetes</taxon>
        <taxon>Eurotiomycetidae</taxon>
        <taxon>Eurotiales</taxon>
        <taxon>Aspergillaceae</taxon>
        <taxon>Penicillium</taxon>
    </lineage>
</organism>
<keyword evidence="3 6" id="KW-0812">Transmembrane</keyword>
<dbReference type="OrthoDB" id="2985014at2759"/>
<keyword evidence="4 6" id="KW-1133">Transmembrane helix</keyword>
<keyword evidence="5 6" id="KW-0472">Membrane</keyword>
<dbReference type="STRING" id="1170229.K9FQS0"/>
<feature type="transmembrane region" description="Helical" evidence="6">
    <location>
        <begin position="175"/>
        <end position="196"/>
    </location>
</feature>
<dbReference type="GO" id="GO:0022857">
    <property type="term" value="F:transmembrane transporter activity"/>
    <property type="evidence" value="ECO:0007669"/>
    <property type="project" value="InterPro"/>
</dbReference>
<feature type="transmembrane region" description="Helical" evidence="6">
    <location>
        <begin position="380"/>
        <end position="398"/>
    </location>
</feature>
<feature type="transmembrane region" description="Helical" evidence="6">
    <location>
        <begin position="350"/>
        <end position="368"/>
    </location>
</feature>
<feature type="transmembrane region" description="Helical" evidence="6">
    <location>
        <begin position="139"/>
        <end position="160"/>
    </location>
</feature>
<feature type="transmembrane region" description="Helical" evidence="6">
    <location>
        <begin position="324"/>
        <end position="344"/>
    </location>
</feature>
<sequence>MADQDFFDEKHKIGEQIITSPSESVHGIVKDWDTEESAVRRKIDFILLPILAGAFFALQMDRGNISAVLTSTITKDLHITTNQINIGSQLLSAGIVLSEIPSNIILQRIGPRVWLSGQLFAWGLVATFQAFVKSFPAYLVTRILLGFCEGGFIPGALYYLSTWYKKDETSLRTSLFFYGQMFASATSSLISAGLLQLNGTHGMEGWRWIFLVEGLITLFIAIVFTLLVPPAAGDGRPLISFGRWSYFTERESHIIRNRVLLDDPLKAKGHIQISGSDIWQTVKQPRILQHVFVTLVSMTGFNGLTQYTPSMIKGLGFGAVRANALASVPVYCSMIWLIVLSLAADKTRHRGPFVLLAITWNVISYACLRTSSPHASRWHRYGVIAVANISYCSMQYVPLLPYPYLALTQNTSILNVGWLSFYCRTPQERSVALALVIMAANCAGIAGSQIFRTSDAPRYLHGLTAICSIAGASWVLALVLCVQYYFRRQKAGSSGHGGEAKA</sequence>
<dbReference type="InParanoid" id="K9FQS0"/>